<dbReference type="Pfam" id="PF01161">
    <property type="entry name" value="PBP"/>
    <property type="match status" value="1"/>
</dbReference>
<sequence length="153" mass="16810">MGNFTLKSVFGNNETIPKKYTCDSDDLSPPLSWEGRPEGTVSYVLIVDDPDAPAGTFTHWVLYNIPGDLNSLPEGVPQGKEVKYGYQGRNDFGAYGYGGPCPPRGKPHRYFFKLYALDTKLDLPPGAKRVDVERAMKGHVIGEAQLIGLYGRG</sequence>
<dbReference type="InterPro" id="IPR036610">
    <property type="entry name" value="PEBP-like_sf"/>
</dbReference>
<evidence type="ECO:0000313" key="2">
    <source>
        <dbReference type="Proteomes" id="UP000278149"/>
    </source>
</evidence>
<dbReference type="Proteomes" id="UP000278149">
    <property type="component" value="Unassembled WGS sequence"/>
</dbReference>
<dbReference type="Gene3D" id="3.90.280.10">
    <property type="entry name" value="PEBP-like"/>
    <property type="match status" value="1"/>
</dbReference>
<dbReference type="InterPro" id="IPR005247">
    <property type="entry name" value="YbhB_YbcL/LppC-like"/>
</dbReference>
<name>A0A3R9RJQ0_9CREN</name>
<reference evidence="1 2" key="1">
    <citation type="submission" date="2018-10" db="EMBL/GenBank/DDBJ databases">
        <title>Co-occurring genomic capacity for anaerobic methane metabolism and dissimilatory sulfite reduction discovered in the Korarchaeota.</title>
        <authorList>
            <person name="Mckay L.J."/>
            <person name="Dlakic M."/>
            <person name="Fields M.W."/>
            <person name="Delmont T.O."/>
            <person name="Eren A.M."/>
            <person name="Jay Z.J."/>
            <person name="Klingelsmith K.B."/>
            <person name="Rusch D.B."/>
            <person name="Inskeep W.P."/>
        </authorList>
    </citation>
    <scope>NUCLEOTIDE SEQUENCE [LARGE SCALE GENOMIC DNA]</scope>
    <source>
        <strain evidence="1 2">WS</strain>
    </source>
</reference>
<proteinExistence type="predicted"/>
<organism evidence="1 2">
    <name type="scientific">Candidatus Korarchaeum cryptofilum</name>
    <dbReference type="NCBI Taxonomy" id="498846"/>
    <lineage>
        <taxon>Archaea</taxon>
        <taxon>Thermoproteota</taxon>
        <taxon>Candidatus Korarchaeia</taxon>
        <taxon>Candidatus Korarchaeales</taxon>
        <taxon>Candidatus Korarchaeaceae</taxon>
        <taxon>Candidatus Korarchaeum</taxon>
    </lineage>
</organism>
<comment type="caution">
    <text evidence="1">The sequence shown here is derived from an EMBL/GenBank/DDBJ whole genome shotgun (WGS) entry which is preliminary data.</text>
</comment>
<dbReference type="InterPro" id="IPR008914">
    <property type="entry name" value="PEBP"/>
</dbReference>
<dbReference type="NCBIfam" id="TIGR00481">
    <property type="entry name" value="YbhB/YbcL family Raf kinase inhibitor-like protein"/>
    <property type="match status" value="1"/>
</dbReference>
<evidence type="ECO:0000313" key="1">
    <source>
        <dbReference type="EMBL" id="RSN70653.1"/>
    </source>
</evidence>
<dbReference type="CDD" id="cd00865">
    <property type="entry name" value="PEBP_bact_arch"/>
    <property type="match status" value="1"/>
</dbReference>
<dbReference type="RefSeq" id="WP_125740633.1">
    <property type="nucleotide sequence ID" value="NZ_RCOR01000006.1"/>
</dbReference>
<gene>
    <name evidence="1" type="ORF">D9Q81_01025</name>
</gene>
<dbReference type="AlphaFoldDB" id="A0A3R9RJQ0"/>
<dbReference type="PANTHER" id="PTHR30289">
    <property type="entry name" value="UNCHARACTERIZED PROTEIN YBCL-RELATED"/>
    <property type="match status" value="1"/>
</dbReference>
<dbReference type="EMBL" id="RCOR01000006">
    <property type="protein sequence ID" value="RSN70653.1"/>
    <property type="molecule type" value="Genomic_DNA"/>
</dbReference>
<protein>
    <submittedName>
        <fullName evidence="1">YbhB/YbcL family Raf kinase inhibitor-like protein</fullName>
    </submittedName>
</protein>
<accession>A0A3R9RJQ0</accession>
<dbReference type="PANTHER" id="PTHR30289:SF1">
    <property type="entry name" value="PEBP (PHOSPHATIDYLETHANOLAMINE-BINDING PROTEIN) FAMILY PROTEIN"/>
    <property type="match status" value="1"/>
</dbReference>
<dbReference type="SUPFAM" id="SSF49777">
    <property type="entry name" value="PEBP-like"/>
    <property type="match status" value="1"/>
</dbReference>